<accession>A0A1H9UE87</accession>
<dbReference type="STRING" id="943816.AN217_07510"/>
<evidence type="ECO:0000256" key="2">
    <source>
        <dbReference type="ARBA" id="ARBA00005628"/>
    </source>
</evidence>
<dbReference type="EMBL" id="FOGO01000008">
    <property type="protein sequence ID" value="SES07373.1"/>
    <property type="molecule type" value="Genomic_DNA"/>
</dbReference>
<proteinExistence type="inferred from homology"/>
<evidence type="ECO:0000313" key="8">
    <source>
        <dbReference type="EMBL" id="SES07373.1"/>
    </source>
</evidence>
<comment type="similarity">
    <text evidence="2">Belongs to the GmhB family.</text>
</comment>
<evidence type="ECO:0000313" key="9">
    <source>
        <dbReference type="Proteomes" id="UP000182841"/>
    </source>
</evidence>
<dbReference type="SUPFAM" id="SSF56784">
    <property type="entry name" value="HAD-like"/>
    <property type="match status" value="1"/>
</dbReference>
<evidence type="ECO:0000256" key="4">
    <source>
        <dbReference type="ARBA" id="ARBA00022723"/>
    </source>
</evidence>
<dbReference type="GO" id="GO:0016791">
    <property type="term" value="F:phosphatase activity"/>
    <property type="evidence" value="ECO:0007669"/>
    <property type="project" value="InterPro"/>
</dbReference>
<keyword evidence="9" id="KW-1185">Reference proteome</keyword>
<name>A0A1H9UE87_9ACTN</name>
<keyword evidence="5 8" id="KW-0378">Hydrolase</keyword>
<dbReference type="InterPro" id="IPR036412">
    <property type="entry name" value="HAD-like_sf"/>
</dbReference>
<evidence type="ECO:0000256" key="3">
    <source>
        <dbReference type="ARBA" id="ARBA00022490"/>
    </source>
</evidence>
<evidence type="ECO:0000256" key="1">
    <source>
        <dbReference type="ARBA" id="ARBA00004496"/>
    </source>
</evidence>
<keyword evidence="4" id="KW-0479">Metal-binding</keyword>
<dbReference type="GO" id="GO:0005737">
    <property type="term" value="C:cytoplasm"/>
    <property type="evidence" value="ECO:0007669"/>
    <property type="project" value="UniProtKB-SubCell"/>
</dbReference>
<dbReference type="NCBIfam" id="TIGR01662">
    <property type="entry name" value="HAD-SF-IIIA"/>
    <property type="match status" value="1"/>
</dbReference>
<dbReference type="InterPro" id="IPR023214">
    <property type="entry name" value="HAD_sf"/>
</dbReference>
<reference evidence="9" key="1">
    <citation type="submission" date="2016-10" db="EMBL/GenBank/DDBJ databases">
        <authorList>
            <person name="Varghese N."/>
            <person name="Submissions S."/>
        </authorList>
    </citation>
    <scope>NUCLEOTIDE SEQUENCE [LARGE SCALE GENOMIC DNA]</scope>
    <source>
        <strain evidence="9">CGMCC 4.6825</strain>
    </source>
</reference>
<dbReference type="Pfam" id="PF13242">
    <property type="entry name" value="Hydrolase_like"/>
    <property type="match status" value="1"/>
</dbReference>
<dbReference type="InterPro" id="IPR004446">
    <property type="entry name" value="Heptose_bisP_phosphatase"/>
</dbReference>
<dbReference type="InterPro" id="IPR006543">
    <property type="entry name" value="Histidinol-phos"/>
</dbReference>
<evidence type="ECO:0000256" key="7">
    <source>
        <dbReference type="ARBA" id="ARBA00031828"/>
    </source>
</evidence>
<keyword evidence="3" id="KW-0963">Cytoplasm</keyword>
<dbReference type="OrthoDB" id="9781367at2"/>
<sequence>MSGPASARRAAPAGGGGARPAAVVLRTVTASWYQDGPEGPLVRLPHTGSARCRAVPGCGQPRAVLFGRDGTLVEEVPHNTDPGRIRPLPSAREALEALRTAGVHAGVVSNQPGIGCGALRLEQLDALHARMEALLGPVAVTAVCPHRPQDDCACRKPEPGLVFAACRVLGVRPSETAVVGGRTADLGAAHRAGATGVLVRSGRLGRSGAPPRTAAHLGAAVRALVGTPAGH</sequence>
<dbReference type="Gene3D" id="3.40.50.1000">
    <property type="entry name" value="HAD superfamily/HAD-like"/>
    <property type="match status" value="1"/>
</dbReference>
<comment type="subcellular location">
    <subcellularLocation>
        <location evidence="1">Cytoplasm</location>
    </subcellularLocation>
</comment>
<evidence type="ECO:0000256" key="5">
    <source>
        <dbReference type="ARBA" id="ARBA00022801"/>
    </source>
</evidence>
<dbReference type="NCBIfam" id="TIGR01656">
    <property type="entry name" value="Histidinol-ppas"/>
    <property type="match status" value="1"/>
</dbReference>
<evidence type="ECO:0000256" key="6">
    <source>
        <dbReference type="ARBA" id="ARBA00023277"/>
    </source>
</evidence>
<dbReference type="InterPro" id="IPR006549">
    <property type="entry name" value="HAD-SF_hydro_IIIA"/>
</dbReference>
<dbReference type="PANTHER" id="PTHR42891">
    <property type="entry name" value="D-GLYCERO-BETA-D-MANNO-HEPTOSE-1,7-BISPHOSPHATE 7-PHOSPHATASE"/>
    <property type="match status" value="1"/>
</dbReference>
<keyword evidence="6" id="KW-0119">Carbohydrate metabolism</keyword>
<dbReference type="AlphaFoldDB" id="A0A1H9UE87"/>
<protein>
    <recommendedName>
        <fullName evidence="7">D,D-heptose 1,7-bisphosphate phosphatase</fullName>
    </recommendedName>
</protein>
<dbReference type="GO" id="GO:0005975">
    <property type="term" value="P:carbohydrate metabolic process"/>
    <property type="evidence" value="ECO:0007669"/>
    <property type="project" value="InterPro"/>
</dbReference>
<dbReference type="PANTHER" id="PTHR42891:SF1">
    <property type="entry name" value="D-GLYCERO-BETA-D-MANNO-HEPTOSE-1,7-BISPHOSPHATE 7-PHOSPHATASE"/>
    <property type="match status" value="1"/>
</dbReference>
<dbReference type="GO" id="GO:0046872">
    <property type="term" value="F:metal ion binding"/>
    <property type="evidence" value="ECO:0007669"/>
    <property type="project" value="UniProtKB-KW"/>
</dbReference>
<organism evidence="8 9">
    <name type="scientific">Streptomyces qinglanensis</name>
    <dbReference type="NCBI Taxonomy" id="943816"/>
    <lineage>
        <taxon>Bacteria</taxon>
        <taxon>Bacillati</taxon>
        <taxon>Actinomycetota</taxon>
        <taxon>Actinomycetes</taxon>
        <taxon>Kitasatosporales</taxon>
        <taxon>Streptomycetaceae</taxon>
        <taxon>Streptomyces</taxon>
    </lineage>
</organism>
<gene>
    <name evidence="8" type="ORF">SAMN05421870_10882</name>
</gene>
<dbReference type="Proteomes" id="UP000182841">
    <property type="component" value="Unassembled WGS sequence"/>
</dbReference>
<dbReference type="RefSeq" id="WP_079171980.1">
    <property type="nucleotide sequence ID" value="NZ_FOGO01000008.1"/>
</dbReference>